<dbReference type="EMBL" id="PIYS01000014">
    <property type="protein sequence ID" value="PKF71508.1"/>
    <property type="molecule type" value="Genomic_DNA"/>
</dbReference>
<evidence type="ECO:0000313" key="2">
    <source>
        <dbReference type="Proteomes" id="UP000242861"/>
    </source>
</evidence>
<protein>
    <submittedName>
        <fullName evidence="1">Uncharacterized protein</fullName>
    </submittedName>
</protein>
<accession>A0A2I0CQU4</accession>
<organism evidence="1 2">
    <name type="scientific">Pseudomonas fluvialis</name>
    <dbReference type="NCBI Taxonomy" id="1793966"/>
    <lineage>
        <taxon>Bacteria</taxon>
        <taxon>Pseudomonadati</taxon>
        <taxon>Pseudomonadota</taxon>
        <taxon>Gammaproteobacteria</taxon>
        <taxon>Pseudomonadales</taxon>
        <taxon>Pseudomonadaceae</taxon>
        <taxon>Pseudomonas</taxon>
    </lineage>
</organism>
<dbReference type="InterPro" id="IPR004313">
    <property type="entry name" value="ARD"/>
</dbReference>
<proteinExistence type="predicted"/>
<reference evidence="2" key="1">
    <citation type="submission" date="2017-12" db="EMBL/GenBank/DDBJ databases">
        <authorList>
            <person name="Yu X.-Y."/>
        </authorList>
    </citation>
    <scope>NUCLEOTIDE SEQUENCE [LARGE SCALE GENOMIC DNA]</scope>
    <source>
        <strain evidence="2">ZYSR67-Z</strain>
    </source>
</reference>
<dbReference type="SUPFAM" id="SSF51182">
    <property type="entry name" value="RmlC-like cupins"/>
    <property type="match status" value="1"/>
</dbReference>
<evidence type="ECO:0000313" key="1">
    <source>
        <dbReference type="EMBL" id="PKF71508.1"/>
    </source>
</evidence>
<comment type="caution">
    <text evidence="1">The sequence shown here is derived from an EMBL/GenBank/DDBJ whole genome shotgun (WGS) entry which is preliminary data.</text>
</comment>
<dbReference type="Pfam" id="PF03079">
    <property type="entry name" value="ARD"/>
    <property type="match status" value="1"/>
</dbReference>
<dbReference type="InterPro" id="IPR014710">
    <property type="entry name" value="RmlC-like_jellyroll"/>
</dbReference>
<sequence>MPGLSWGRAGPSRWPVWLHCWLFCYWPGACLLIADLELPMSRLSVFALAQPAQPWKTLTHAEDIATTLAEAGVTLLHLPDTAAWRRARQANDDWLEAVRQLEGVQALLATLPALQLLSCGPRQPLSEGCRERLGMPQRFVGAEARLVLEGSCLLSLVCQEQVWQLWLDAGEGLSLPAGTLHWMQVDCQHDTHVLRLSALAGDWQGQEELALCEVARLMADEALL</sequence>
<dbReference type="GO" id="GO:0010309">
    <property type="term" value="F:acireductone dioxygenase [iron(II)-requiring] activity"/>
    <property type="evidence" value="ECO:0007669"/>
    <property type="project" value="InterPro"/>
</dbReference>
<dbReference type="Proteomes" id="UP000242861">
    <property type="component" value="Unassembled WGS sequence"/>
</dbReference>
<name>A0A2I0CQU4_9PSED</name>
<dbReference type="Gene3D" id="2.60.120.10">
    <property type="entry name" value="Jelly Rolls"/>
    <property type="match status" value="1"/>
</dbReference>
<gene>
    <name evidence="1" type="ORF">CW360_08050</name>
</gene>
<dbReference type="InterPro" id="IPR011051">
    <property type="entry name" value="RmlC_Cupin_sf"/>
</dbReference>
<dbReference type="AlphaFoldDB" id="A0A2I0CQU4"/>